<dbReference type="InterPro" id="IPR051568">
    <property type="entry name" value="LZTR1/Attractin"/>
</dbReference>
<dbReference type="InterPro" id="IPR001304">
    <property type="entry name" value="C-type_lectin-like"/>
</dbReference>
<comment type="subcellular location">
    <subcellularLocation>
        <location evidence="1">Membrane</location>
    </subcellularLocation>
</comment>
<keyword evidence="3" id="KW-0677">Repeat</keyword>
<dbReference type="SUPFAM" id="SSF56436">
    <property type="entry name" value="C-type lectin-like"/>
    <property type="match status" value="1"/>
</dbReference>
<feature type="non-terminal residue" evidence="7">
    <location>
        <position position="134"/>
    </location>
</feature>
<dbReference type="InterPro" id="IPR016187">
    <property type="entry name" value="CTDL_fold"/>
</dbReference>
<evidence type="ECO:0000256" key="2">
    <source>
        <dbReference type="ARBA" id="ARBA00022441"/>
    </source>
</evidence>
<evidence type="ECO:0000313" key="7">
    <source>
        <dbReference type="EMBL" id="KFP49523.1"/>
    </source>
</evidence>
<dbReference type="GO" id="GO:0016020">
    <property type="term" value="C:membrane"/>
    <property type="evidence" value="ECO:0007669"/>
    <property type="project" value="UniProtKB-SubCell"/>
</dbReference>
<sequence>KISPWVGLRKINISYWGWDDMSPFTNTTLQWLPGEPNDSGFCAYLERAEVAGLKANPCTAMADGLVCEKPVVSPNQNARPCKKPCSLRTTCSNCTSNGMECMWCSSTKRCVDSNAYIISFPYGQCLEWQTATCS</sequence>
<dbReference type="Pfam" id="PF01437">
    <property type="entry name" value="PSI"/>
    <property type="match status" value="1"/>
</dbReference>
<evidence type="ECO:0000256" key="1">
    <source>
        <dbReference type="ARBA" id="ARBA00004370"/>
    </source>
</evidence>
<keyword evidence="2" id="KW-0880">Kelch repeat</keyword>
<dbReference type="Gene3D" id="3.10.100.10">
    <property type="entry name" value="Mannose-Binding Protein A, subunit A"/>
    <property type="match status" value="1"/>
</dbReference>
<dbReference type="PROSITE" id="PS50041">
    <property type="entry name" value="C_TYPE_LECTIN_2"/>
    <property type="match status" value="1"/>
</dbReference>
<dbReference type="PANTHER" id="PTHR46376:SF2">
    <property type="entry name" value="DISTRACTED, ISOFORM B"/>
    <property type="match status" value="1"/>
</dbReference>
<dbReference type="EMBL" id="KL290942">
    <property type="protein sequence ID" value="KFP49523.1"/>
    <property type="molecule type" value="Genomic_DNA"/>
</dbReference>
<dbReference type="AlphaFoldDB" id="A0A091L2I3"/>
<evidence type="ECO:0000313" key="8">
    <source>
        <dbReference type="Proteomes" id="UP000053745"/>
    </source>
</evidence>
<dbReference type="InterPro" id="IPR016201">
    <property type="entry name" value="PSI"/>
</dbReference>
<feature type="domain" description="C-type lectin" evidence="6">
    <location>
        <begin position="5"/>
        <end position="68"/>
    </location>
</feature>
<reference evidence="7 8" key="1">
    <citation type="submission" date="2014-04" db="EMBL/GenBank/DDBJ databases">
        <title>Genome evolution of avian class.</title>
        <authorList>
            <person name="Zhang G."/>
            <person name="Li C."/>
        </authorList>
    </citation>
    <scope>NUCLEOTIDE SEQUENCE [LARGE SCALE GENOMIC DNA]</scope>
    <source>
        <strain evidence="7">BGI_N323</strain>
    </source>
</reference>
<dbReference type="GO" id="GO:0005794">
    <property type="term" value="C:Golgi apparatus"/>
    <property type="evidence" value="ECO:0007669"/>
    <property type="project" value="TreeGrafter"/>
</dbReference>
<evidence type="ECO:0000256" key="4">
    <source>
        <dbReference type="ARBA" id="ARBA00023136"/>
    </source>
</evidence>
<dbReference type="SMART" id="SM00423">
    <property type="entry name" value="PSI"/>
    <property type="match status" value="1"/>
</dbReference>
<organism evidence="7 8">
    <name type="scientific">Cathartes aura</name>
    <name type="common">Turkey vulture</name>
    <name type="synonym">Vultur aura</name>
    <dbReference type="NCBI Taxonomy" id="43455"/>
    <lineage>
        <taxon>Eukaryota</taxon>
        <taxon>Metazoa</taxon>
        <taxon>Chordata</taxon>
        <taxon>Craniata</taxon>
        <taxon>Vertebrata</taxon>
        <taxon>Euteleostomi</taxon>
        <taxon>Archelosauria</taxon>
        <taxon>Archosauria</taxon>
        <taxon>Dinosauria</taxon>
        <taxon>Saurischia</taxon>
        <taxon>Theropoda</taxon>
        <taxon>Coelurosauria</taxon>
        <taxon>Aves</taxon>
        <taxon>Neognathae</taxon>
        <taxon>Neoaves</taxon>
        <taxon>Telluraves</taxon>
        <taxon>Accipitrimorphae</taxon>
        <taxon>Accipitriformes</taxon>
        <taxon>Cathartidae</taxon>
        <taxon>Cathartes</taxon>
    </lineage>
</organism>
<proteinExistence type="predicted"/>
<dbReference type="Proteomes" id="UP000053745">
    <property type="component" value="Unassembled WGS sequence"/>
</dbReference>
<dbReference type="InterPro" id="IPR002165">
    <property type="entry name" value="Plexin_repeat"/>
</dbReference>
<protein>
    <submittedName>
        <fullName evidence="7">Attractin-like 1</fullName>
    </submittedName>
</protein>
<keyword evidence="4" id="KW-0472">Membrane</keyword>
<keyword evidence="8" id="KW-1185">Reference proteome</keyword>
<evidence type="ECO:0000256" key="5">
    <source>
        <dbReference type="ARBA" id="ARBA00023180"/>
    </source>
</evidence>
<gene>
    <name evidence="7" type="ORF">N323_07391</name>
</gene>
<evidence type="ECO:0000256" key="3">
    <source>
        <dbReference type="ARBA" id="ARBA00022737"/>
    </source>
</evidence>
<name>A0A091L2I3_CATAU</name>
<evidence type="ECO:0000259" key="6">
    <source>
        <dbReference type="PROSITE" id="PS50041"/>
    </source>
</evidence>
<dbReference type="OrthoDB" id="9998912at2759"/>
<accession>A0A091L2I3</accession>
<keyword evidence="5" id="KW-0325">Glycoprotein</keyword>
<dbReference type="PANTHER" id="PTHR46376">
    <property type="entry name" value="LEUCINE-ZIPPER-LIKE TRANSCRIPTIONAL REGULATOR 1"/>
    <property type="match status" value="1"/>
</dbReference>
<dbReference type="InterPro" id="IPR016186">
    <property type="entry name" value="C-type_lectin-like/link_sf"/>
</dbReference>
<feature type="non-terminal residue" evidence="7">
    <location>
        <position position="1"/>
    </location>
</feature>